<evidence type="ECO:0000313" key="1">
    <source>
        <dbReference type="Proteomes" id="UP000887565"/>
    </source>
</evidence>
<organism evidence="1 2">
    <name type="scientific">Romanomermis culicivorax</name>
    <name type="common">Nematode worm</name>
    <dbReference type="NCBI Taxonomy" id="13658"/>
    <lineage>
        <taxon>Eukaryota</taxon>
        <taxon>Metazoa</taxon>
        <taxon>Ecdysozoa</taxon>
        <taxon>Nematoda</taxon>
        <taxon>Enoplea</taxon>
        <taxon>Dorylaimia</taxon>
        <taxon>Mermithida</taxon>
        <taxon>Mermithoidea</taxon>
        <taxon>Mermithidae</taxon>
        <taxon>Romanomermis</taxon>
    </lineage>
</organism>
<reference evidence="2" key="1">
    <citation type="submission" date="2022-11" db="UniProtKB">
        <authorList>
            <consortium name="WormBaseParasite"/>
        </authorList>
    </citation>
    <scope>IDENTIFICATION</scope>
</reference>
<evidence type="ECO:0000313" key="2">
    <source>
        <dbReference type="WBParaSite" id="nRc.2.0.1.t40427-RA"/>
    </source>
</evidence>
<accession>A0A915KNK7</accession>
<sequence length="75" mass="8017">MPTSNMKPPTKVCTKPCTNSNVGSMLKIVDWENGMYFLQNRIKPLLNCLQGGAGALPSKANVGVGATIPTRAQQK</sequence>
<dbReference type="AlphaFoldDB" id="A0A915KNK7"/>
<keyword evidence="1" id="KW-1185">Reference proteome</keyword>
<protein>
    <submittedName>
        <fullName evidence="2">Uncharacterized protein</fullName>
    </submittedName>
</protein>
<proteinExistence type="predicted"/>
<dbReference type="WBParaSite" id="nRc.2.0.1.t40427-RA">
    <property type="protein sequence ID" value="nRc.2.0.1.t40427-RA"/>
    <property type="gene ID" value="nRc.2.0.1.g40427"/>
</dbReference>
<dbReference type="Proteomes" id="UP000887565">
    <property type="component" value="Unplaced"/>
</dbReference>
<name>A0A915KNK7_ROMCU</name>